<dbReference type="InterPro" id="IPR016166">
    <property type="entry name" value="FAD-bd_PCMH"/>
</dbReference>
<keyword evidence="3" id="KW-0285">Flavoprotein</keyword>
<dbReference type="InterPro" id="IPR017900">
    <property type="entry name" value="4Fe4S_Fe_S_CS"/>
</dbReference>
<dbReference type="GO" id="GO:0046872">
    <property type="term" value="F:metal ion binding"/>
    <property type="evidence" value="ECO:0007669"/>
    <property type="project" value="UniProtKB-KW"/>
</dbReference>
<evidence type="ECO:0000256" key="7">
    <source>
        <dbReference type="ARBA" id="ARBA00023002"/>
    </source>
</evidence>
<dbReference type="Pfam" id="PF02913">
    <property type="entry name" value="FAD-oxidase_C"/>
    <property type="match status" value="1"/>
</dbReference>
<evidence type="ECO:0000313" key="13">
    <source>
        <dbReference type="EMBL" id="MCJ2376159.1"/>
    </source>
</evidence>
<dbReference type="PANTHER" id="PTHR11748:SF111">
    <property type="entry name" value="D-LACTATE DEHYDROGENASE, MITOCHONDRIAL-RELATED"/>
    <property type="match status" value="1"/>
</dbReference>
<dbReference type="Gene3D" id="1.10.45.10">
    <property type="entry name" value="Vanillyl-alcohol Oxidase, Chain A, domain 4"/>
    <property type="match status" value="1"/>
</dbReference>
<dbReference type="Pfam" id="PF13183">
    <property type="entry name" value="Fer4_8"/>
    <property type="match status" value="1"/>
</dbReference>
<dbReference type="Gene3D" id="3.30.43.10">
    <property type="entry name" value="Uridine Diphospho-n-acetylenolpyruvylglucosamine Reductase, domain 2"/>
    <property type="match status" value="1"/>
</dbReference>
<name>A0A9X1W9J9_9VIBR</name>
<accession>A0A9X1W9J9</accession>
<dbReference type="FunFam" id="1.10.45.10:FF:000001">
    <property type="entry name" value="D-lactate dehydrogenase mitochondrial"/>
    <property type="match status" value="1"/>
</dbReference>
<evidence type="ECO:0000256" key="5">
    <source>
        <dbReference type="ARBA" id="ARBA00022827"/>
    </source>
</evidence>
<dbReference type="InterPro" id="IPR016171">
    <property type="entry name" value="Vanillyl_alc_oxidase_C-sub2"/>
</dbReference>
<evidence type="ECO:0000256" key="2">
    <source>
        <dbReference type="ARBA" id="ARBA00008000"/>
    </source>
</evidence>
<dbReference type="InterPro" id="IPR017896">
    <property type="entry name" value="4Fe4S_Fe-S-bd"/>
</dbReference>
<dbReference type="InterPro" id="IPR016169">
    <property type="entry name" value="FAD-bd_PCMH_sub2"/>
</dbReference>
<dbReference type="GO" id="GO:0071949">
    <property type="term" value="F:FAD binding"/>
    <property type="evidence" value="ECO:0007669"/>
    <property type="project" value="InterPro"/>
</dbReference>
<dbReference type="InterPro" id="IPR036318">
    <property type="entry name" value="FAD-bd_PCMH-like_sf"/>
</dbReference>
<dbReference type="Proteomes" id="UP001139488">
    <property type="component" value="Unassembled WGS sequence"/>
</dbReference>
<dbReference type="Pfam" id="PF01565">
    <property type="entry name" value="FAD_binding_4"/>
    <property type="match status" value="1"/>
</dbReference>
<dbReference type="SUPFAM" id="SSF46548">
    <property type="entry name" value="alpha-helical ferredoxin"/>
    <property type="match status" value="1"/>
</dbReference>
<protein>
    <recommendedName>
        <fullName evidence="10">D-lactate dehydrogenase (cytochrome)</fullName>
        <ecNumber evidence="10">1.1.2.4</ecNumber>
    </recommendedName>
</protein>
<keyword evidence="5" id="KW-0274">FAD</keyword>
<dbReference type="InterPro" id="IPR016167">
    <property type="entry name" value="FAD-bd_PCMH_sub1"/>
</dbReference>
<comment type="similarity">
    <text evidence="2">Belongs to the FAD-binding oxidoreductase/transferase type 4 family.</text>
</comment>
<organism evidence="13 14">
    <name type="scientific">Vibrio gelatinilyticus</name>
    <dbReference type="NCBI Taxonomy" id="2893468"/>
    <lineage>
        <taxon>Bacteria</taxon>
        <taxon>Pseudomonadati</taxon>
        <taxon>Pseudomonadota</taxon>
        <taxon>Gammaproteobacteria</taxon>
        <taxon>Vibrionales</taxon>
        <taxon>Vibrionaceae</taxon>
        <taxon>Vibrio</taxon>
    </lineage>
</organism>
<dbReference type="PANTHER" id="PTHR11748">
    <property type="entry name" value="D-LACTATE DEHYDROGENASE"/>
    <property type="match status" value="1"/>
</dbReference>
<dbReference type="FunFam" id="1.10.1060.10:FF:000019">
    <property type="entry name" value="Oxidoreductase/iron-sulfur cluster-binding protein"/>
    <property type="match status" value="1"/>
</dbReference>
<dbReference type="InterPro" id="IPR009051">
    <property type="entry name" value="Helical_ferredxn"/>
</dbReference>
<comment type="cofactor">
    <cofactor evidence="1">
        <name>FAD</name>
        <dbReference type="ChEBI" id="CHEBI:57692"/>
    </cofactor>
</comment>
<dbReference type="RefSeq" id="WP_244355573.1">
    <property type="nucleotide sequence ID" value="NZ_JAJNNZ010000003.1"/>
</dbReference>
<keyword evidence="14" id="KW-1185">Reference proteome</keyword>
<dbReference type="Gene3D" id="1.10.1060.10">
    <property type="entry name" value="Alpha-helical ferredoxin"/>
    <property type="match status" value="1"/>
</dbReference>
<dbReference type="PROSITE" id="PS00198">
    <property type="entry name" value="4FE4S_FER_1"/>
    <property type="match status" value="1"/>
</dbReference>
<dbReference type="PROSITE" id="PS51387">
    <property type="entry name" value="FAD_PCMH"/>
    <property type="match status" value="1"/>
</dbReference>
<evidence type="ECO:0000256" key="8">
    <source>
        <dbReference type="ARBA" id="ARBA00023004"/>
    </source>
</evidence>
<feature type="domain" description="FAD-binding PCMH-type" evidence="12">
    <location>
        <begin position="47"/>
        <end position="275"/>
    </location>
</feature>
<dbReference type="EC" id="1.1.2.4" evidence="10"/>
<dbReference type="EMBL" id="JAJNNZ010000003">
    <property type="protein sequence ID" value="MCJ2376159.1"/>
    <property type="molecule type" value="Genomic_DNA"/>
</dbReference>
<dbReference type="AlphaFoldDB" id="A0A9X1W9J9"/>
<dbReference type="GO" id="GO:1903457">
    <property type="term" value="P:lactate catabolic process"/>
    <property type="evidence" value="ECO:0007669"/>
    <property type="project" value="TreeGrafter"/>
</dbReference>
<comment type="caution">
    <text evidence="13">The sequence shown here is derived from an EMBL/GenBank/DDBJ whole genome shotgun (WGS) entry which is preliminary data.</text>
</comment>
<dbReference type="FunFam" id="3.30.70.2740:FF:000006">
    <property type="entry name" value="NAD-independent D-lactate dehydrogenase"/>
    <property type="match status" value="1"/>
</dbReference>
<evidence type="ECO:0000259" key="11">
    <source>
        <dbReference type="PROSITE" id="PS51379"/>
    </source>
</evidence>
<evidence type="ECO:0000256" key="9">
    <source>
        <dbReference type="ARBA" id="ARBA00023014"/>
    </source>
</evidence>
<dbReference type="InterPro" id="IPR006094">
    <property type="entry name" value="Oxid_FAD_bind_N"/>
</dbReference>
<keyword evidence="4" id="KW-0479">Metal-binding</keyword>
<evidence type="ECO:0000259" key="12">
    <source>
        <dbReference type="PROSITE" id="PS51387"/>
    </source>
</evidence>
<reference evidence="13" key="1">
    <citation type="submission" date="2021-11" db="EMBL/GenBank/DDBJ databases">
        <title>Vibrio ZSDE26 sp. nov. and Vibrio ZSDZ34 sp. nov., isolated from coastal seawater in Qingdao.</title>
        <authorList>
            <person name="Zhang P."/>
        </authorList>
    </citation>
    <scope>NUCLEOTIDE SEQUENCE</scope>
    <source>
        <strain evidence="13">ZSDZ34</strain>
    </source>
</reference>
<proteinExistence type="inferred from homology"/>
<keyword evidence="6" id="KW-0809">Transit peptide</keyword>
<gene>
    <name evidence="13" type="ORF">LNL84_04855</name>
</gene>
<dbReference type="Gene3D" id="3.30.465.10">
    <property type="match status" value="1"/>
</dbReference>
<evidence type="ECO:0000256" key="6">
    <source>
        <dbReference type="ARBA" id="ARBA00022946"/>
    </source>
</evidence>
<keyword evidence="9" id="KW-0411">Iron-sulfur</keyword>
<dbReference type="InterPro" id="IPR016164">
    <property type="entry name" value="FAD-linked_Oxase-like_C"/>
</dbReference>
<sequence>MTVQQSHNVNVPHYSHLVEQLSTVIDSTCIVTSKEQCLAYGTDASFYRLIPKVVLRLSNLDELIHAIKCCEKLEIPFTFRAAGTSLSGQAVSDSVLFTLTDDWRGHTIHNDGDRITLQPGVIGADANRYLKPFNKKIGPDPASIDTCKIGGIAANNASGMCCGTAQNSYKTVDGMKIVFADGSQLNTSDPESIESFYSIRRDLVEGLTELATQTKLNRELTQKIHHKYRLKNTTGYSLNALVDYEDPIEILQHLMIGSEGTLGFISEITYNTVVEHAYKSTSLLVFDNIEEASKAVTALSNAPVASVEMMDGRALSSVANKPGLPSFIRSLSLEATALLIESHASSQQSLDQQTQQVLDILHPFSIIESVPFTQDQQTVTTLWGIRKGMFPAVGAVREVGTTVIIEDVAFPIEDLAAGVRDLQSLFDEYRYSEAIIFGHALEGNLHFVFTQSFDNQHEVERYGNFMDKVADLVAIKYQGSLKAEHGTGRNMAPYVELEWGKDAYQLMQQIKTLFDPKGLLNPGVIINDDPHAHIQHLKPMPASDPIVDKCIECGFCEPVCPSRSVTLSPRQRIVLFREIKRREAQNQSSQSEELTKLFEYQGLDTCAATGLCADRCPVGINTGDLVKQLRATKYQKYQPIARWTAKHFSTTTSFVKIGLKTSAVAANLIGMTRFHRFTKQLRLITKGTSPNWLPEVPNNNSFDLLKHTHRQPTAHSQTERCVVYVPSCASRAMGTADNSYDCRPLTEVTLSLLKKAGFLVITPQEIDDQCCGMPYESKGMANIAYTKAQQLEEVLWHASEQGRYPILMDTSPCAKRSIEHFEKQMNIYEPVKFATDHLLPNLQLKPIDESVLVHITCSSRRMGLQTNMLELARSCASHVIVPEHIQCCGWAGDKGFNTPELNSAALSSLRSQVPEDCKRGFSNSITCEIGLSHHSGISYQSILYLLDEVSLSNNGENQVNPKL</sequence>
<keyword evidence="7" id="KW-0560">Oxidoreductase</keyword>
<dbReference type="SUPFAM" id="SSF55103">
    <property type="entry name" value="FAD-linked oxidases, C-terminal domain"/>
    <property type="match status" value="1"/>
</dbReference>
<dbReference type="GO" id="GO:0004458">
    <property type="term" value="F:D-lactate dehydrogenase (cytochrome) activity"/>
    <property type="evidence" value="ECO:0007669"/>
    <property type="project" value="UniProtKB-EC"/>
</dbReference>
<dbReference type="Gene3D" id="3.30.70.2190">
    <property type="match status" value="1"/>
</dbReference>
<feature type="domain" description="4Fe-4S ferredoxin-type" evidence="11">
    <location>
        <begin position="539"/>
        <end position="570"/>
    </location>
</feature>
<evidence type="ECO:0000256" key="4">
    <source>
        <dbReference type="ARBA" id="ARBA00022723"/>
    </source>
</evidence>
<evidence type="ECO:0000256" key="1">
    <source>
        <dbReference type="ARBA" id="ARBA00001974"/>
    </source>
</evidence>
<dbReference type="PROSITE" id="PS51379">
    <property type="entry name" value="4FE4S_FER_2"/>
    <property type="match status" value="1"/>
</dbReference>
<evidence type="ECO:0000256" key="3">
    <source>
        <dbReference type="ARBA" id="ARBA00022630"/>
    </source>
</evidence>
<keyword evidence="8" id="KW-0408">Iron</keyword>
<dbReference type="SUPFAM" id="SSF56176">
    <property type="entry name" value="FAD-binding/transporter-associated domain-like"/>
    <property type="match status" value="1"/>
</dbReference>
<dbReference type="GO" id="GO:0008720">
    <property type="term" value="F:D-lactate dehydrogenase (NAD+) activity"/>
    <property type="evidence" value="ECO:0007669"/>
    <property type="project" value="TreeGrafter"/>
</dbReference>
<dbReference type="Gene3D" id="3.30.70.2740">
    <property type="match status" value="1"/>
</dbReference>
<dbReference type="GO" id="GO:0051536">
    <property type="term" value="F:iron-sulfur cluster binding"/>
    <property type="evidence" value="ECO:0007669"/>
    <property type="project" value="UniProtKB-KW"/>
</dbReference>
<evidence type="ECO:0000256" key="10">
    <source>
        <dbReference type="ARBA" id="ARBA00038897"/>
    </source>
</evidence>
<dbReference type="InterPro" id="IPR004113">
    <property type="entry name" value="FAD-bd_oxidored_4_C"/>
</dbReference>
<evidence type="ECO:0000313" key="14">
    <source>
        <dbReference type="Proteomes" id="UP001139488"/>
    </source>
</evidence>